<keyword evidence="7" id="KW-1185">Reference proteome</keyword>
<dbReference type="STRING" id="490.A6J88_10475"/>
<evidence type="ECO:0000256" key="1">
    <source>
        <dbReference type="ARBA" id="ARBA00004196"/>
    </source>
</evidence>
<feature type="domain" description="Solute-binding protein family 3/N-terminal" evidence="5">
    <location>
        <begin position="91"/>
        <end position="312"/>
    </location>
</feature>
<organism evidence="6 7">
    <name type="scientific">Neisseria sicca ATCC 29256</name>
    <dbReference type="NCBI Taxonomy" id="547045"/>
    <lineage>
        <taxon>Bacteria</taxon>
        <taxon>Pseudomonadati</taxon>
        <taxon>Pseudomonadota</taxon>
        <taxon>Betaproteobacteria</taxon>
        <taxon>Neisseriales</taxon>
        <taxon>Neisseriaceae</taxon>
        <taxon>Neisseria</taxon>
    </lineage>
</organism>
<accession>C6M5P6</accession>
<comment type="similarity">
    <text evidence="2 4">Belongs to the bacterial solute-binding protein 3 family.</text>
</comment>
<comment type="subcellular location">
    <subcellularLocation>
        <location evidence="1">Cell envelope</location>
    </subcellularLocation>
</comment>
<proteinExistence type="inferred from homology"/>
<dbReference type="CDD" id="cd13711">
    <property type="entry name" value="PBP2_Ngo0372_TcyA"/>
    <property type="match status" value="1"/>
</dbReference>
<reference evidence="6" key="1">
    <citation type="submission" date="2009-07" db="EMBL/GenBank/DDBJ databases">
        <authorList>
            <person name="Weinstock G."/>
            <person name="Sodergren E."/>
            <person name="Clifton S."/>
            <person name="Fulton L."/>
            <person name="Fulton B."/>
            <person name="Courtney L."/>
            <person name="Fronick C."/>
            <person name="Harrison M."/>
            <person name="Strong C."/>
            <person name="Farmer C."/>
            <person name="Delahaunty K."/>
            <person name="Markovic C."/>
            <person name="Hall O."/>
            <person name="Minx P."/>
            <person name="Tomlinson C."/>
            <person name="Mitreva M."/>
            <person name="Nelson J."/>
            <person name="Hou S."/>
            <person name="Wollam A."/>
            <person name="Pepin K.H."/>
            <person name="Johnson M."/>
            <person name="Bhonagiri V."/>
            <person name="Nash W.E."/>
            <person name="Warren W."/>
            <person name="Chinwalla A."/>
            <person name="Mardis E.R."/>
            <person name="Wilson R.K."/>
        </authorList>
    </citation>
    <scope>NUCLEOTIDE SEQUENCE [LARGE SCALE GENOMIC DNA]</scope>
    <source>
        <strain evidence="6">ATCC 29256</strain>
    </source>
</reference>
<dbReference type="eggNOG" id="COG0834">
    <property type="taxonomic scope" value="Bacteria"/>
</dbReference>
<sequence length="316" mass="33636">MDGGFTASFIRFGISNIKKYSLCLPQFHLECGSCTLFLQERIMLKKFVLGGMTALVLAACGGEGGSASSSAPAQSANASGSLIERINNKGTITVGTEGTYAPFTYHDKDGKLTGYDVEVTRAVADKLGVKVEFKETQWDSMMAGLKAGRFDVVANQVGLTSPERQATFDKSEPYSWSGAVLVARKDSNIKSIDDIKGVKTAQSLTSNYGEKAKAAGAELVPVDGLAQSLTLIEQKRADATLNDELAVLDYLKKNPNAGVKIVWSAPADEKVGSGLIVNKGNDEVVAKFSTAINELKADGTLKKLGEQFFGKDISVK</sequence>
<dbReference type="SMART" id="SM00062">
    <property type="entry name" value="PBPb"/>
    <property type="match status" value="1"/>
</dbReference>
<dbReference type="EMBL" id="ACKO02000010">
    <property type="protein sequence ID" value="EET44375.1"/>
    <property type="molecule type" value="Genomic_DNA"/>
</dbReference>
<evidence type="ECO:0000256" key="3">
    <source>
        <dbReference type="ARBA" id="ARBA00022729"/>
    </source>
</evidence>
<evidence type="ECO:0000256" key="4">
    <source>
        <dbReference type="RuleBase" id="RU003744"/>
    </source>
</evidence>
<evidence type="ECO:0000313" key="6">
    <source>
        <dbReference type="EMBL" id="EET44375.1"/>
    </source>
</evidence>
<dbReference type="SUPFAM" id="SSF53850">
    <property type="entry name" value="Periplasmic binding protein-like II"/>
    <property type="match status" value="1"/>
</dbReference>
<dbReference type="GO" id="GO:0030313">
    <property type="term" value="C:cell envelope"/>
    <property type="evidence" value="ECO:0007669"/>
    <property type="project" value="UniProtKB-SubCell"/>
</dbReference>
<dbReference type="InterPro" id="IPR001638">
    <property type="entry name" value="Solute-binding_3/MltF_N"/>
</dbReference>
<evidence type="ECO:0000259" key="5">
    <source>
        <dbReference type="SMART" id="SM00062"/>
    </source>
</evidence>
<dbReference type="AlphaFoldDB" id="C6M5P6"/>
<dbReference type="Gene3D" id="3.40.190.10">
    <property type="entry name" value="Periplasmic binding protein-like II"/>
    <property type="match status" value="2"/>
</dbReference>
<keyword evidence="3" id="KW-0732">Signal</keyword>
<gene>
    <name evidence="6" type="ORF">NEISICOT_01846</name>
</gene>
<dbReference type="Pfam" id="PF00497">
    <property type="entry name" value="SBP_bac_3"/>
    <property type="match status" value="1"/>
</dbReference>
<dbReference type="PANTHER" id="PTHR35936:SF35">
    <property type="entry name" value="L-CYSTINE-BINDING PROTEIN TCYJ"/>
    <property type="match status" value="1"/>
</dbReference>
<comment type="caution">
    <text evidence="6">The sequence shown here is derived from an EMBL/GenBank/DDBJ whole genome shotgun (WGS) entry which is preliminary data.</text>
</comment>
<name>C6M5P6_NEISI</name>
<dbReference type="InterPro" id="IPR018313">
    <property type="entry name" value="SBP_3_CS"/>
</dbReference>
<dbReference type="PROSITE" id="PS01039">
    <property type="entry name" value="SBP_BACTERIAL_3"/>
    <property type="match status" value="1"/>
</dbReference>
<dbReference type="PANTHER" id="PTHR35936">
    <property type="entry name" value="MEMBRANE-BOUND LYTIC MUREIN TRANSGLYCOSYLASE F"/>
    <property type="match status" value="1"/>
</dbReference>
<dbReference type="Proteomes" id="UP000005365">
    <property type="component" value="Unassembled WGS sequence"/>
</dbReference>
<evidence type="ECO:0000256" key="2">
    <source>
        <dbReference type="ARBA" id="ARBA00010333"/>
    </source>
</evidence>
<evidence type="ECO:0000313" key="7">
    <source>
        <dbReference type="Proteomes" id="UP000005365"/>
    </source>
</evidence>
<protein>
    <submittedName>
        <fullName evidence="6">ABC transporter, substrate-binding protein, family 3</fullName>
    </submittedName>
</protein>